<dbReference type="AlphaFoldDB" id="A0A699KK87"/>
<dbReference type="Pfam" id="PF00078">
    <property type="entry name" value="RVT_1"/>
    <property type="match status" value="1"/>
</dbReference>
<organism evidence="2">
    <name type="scientific">Tanacetum cinerariifolium</name>
    <name type="common">Dalmatian daisy</name>
    <name type="synonym">Chrysanthemum cinerariifolium</name>
    <dbReference type="NCBI Taxonomy" id="118510"/>
    <lineage>
        <taxon>Eukaryota</taxon>
        <taxon>Viridiplantae</taxon>
        <taxon>Streptophyta</taxon>
        <taxon>Embryophyta</taxon>
        <taxon>Tracheophyta</taxon>
        <taxon>Spermatophyta</taxon>
        <taxon>Magnoliopsida</taxon>
        <taxon>eudicotyledons</taxon>
        <taxon>Gunneridae</taxon>
        <taxon>Pentapetalae</taxon>
        <taxon>asterids</taxon>
        <taxon>campanulids</taxon>
        <taxon>Asterales</taxon>
        <taxon>Asteraceae</taxon>
        <taxon>Asteroideae</taxon>
        <taxon>Anthemideae</taxon>
        <taxon>Anthemidinae</taxon>
        <taxon>Tanacetum</taxon>
    </lineage>
</organism>
<gene>
    <name evidence="2" type="ORF">Tci_670807</name>
</gene>
<dbReference type="Gene3D" id="3.30.70.270">
    <property type="match status" value="1"/>
</dbReference>
<dbReference type="GO" id="GO:0003964">
    <property type="term" value="F:RNA-directed DNA polymerase activity"/>
    <property type="evidence" value="ECO:0007669"/>
    <property type="project" value="UniProtKB-KW"/>
</dbReference>
<keyword evidence="2" id="KW-0695">RNA-directed DNA polymerase</keyword>
<dbReference type="InterPro" id="IPR043128">
    <property type="entry name" value="Rev_trsase/Diguanyl_cyclase"/>
</dbReference>
<dbReference type="InterPro" id="IPR043502">
    <property type="entry name" value="DNA/RNA_pol_sf"/>
</dbReference>
<accession>A0A699KK87</accession>
<protein>
    <submittedName>
        <fullName evidence="2">Putative reverse transcriptase domain-containing protein</fullName>
    </submittedName>
</protein>
<keyword evidence="2" id="KW-0808">Transferase</keyword>
<proteinExistence type="predicted"/>
<name>A0A699KK87_TANCI</name>
<sequence length="197" mass="22575">PFGLTNAPAVFMDLMNRVCKPYLDKFAIVYIDDILVYSKDEEDHEKHLKIILELLKKERFGVHVDPVKVEAIKSWAAPTTPTEVRQFLRLAGNHKLEMKESWKERSKSRRAFKVEIVVCTIKCHKYGKVGHKLRYSKEKNVATGANALLIPTCYDYGEQCHTRNRCPKKVKQEEVGEVCGRAYAIKDAELKGPNVVT</sequence>
<reference evidence="2" key="1">
    <citation type="journal article" date="2019" name="Sci. Rep.">
        <title>Draft genome of Tanacetum cinerariifolium, the natural source of mosquito coil.</title>
        <authorList>
            <person name="Yamashiro T."/>
            <person name="Shiraishi A."/>
            <person name="Satake H."/>
            <person name="Nakayama K."/>
        </authorList>
    </citation>
    <scope>NUCLEOTIDE SEQUENCE</scope>
</reference>
<feature type="non-terminal residue" evidence="2">
    <location>
        <position position="1"/>
    </location>
</feature>
<feature type="domain" description="Reverse transcriptase" evidence="1">
    <location>
        <begin position="1"/>
        <end position="80"/>
    </location>
</feature>
<dbReference type="SUPFAM" id="SSF56672">
    <property type="entry name" value="DNA/RNA polymerases"/>
    <property type="match status" value="1"/>
</dbReference>
<dbReference type="EMBL" id="BKCJ010528251">
    <property type="protein sequence ID" value="GFA98835.1"/>
    <property type="molecule type" value="Genomic_DNA"/>
</dbReference>
<evidence type="ECO:0000259" key="1">
    <source>
        <dbReference type="PROSITE" id="PS50878"/>
    </source>
</evidence>
<dbReference type="InterPro" id="IPR000477">
    <property type="entry name" value="RT_dom"/>
</dbReference>
<dbReference type="PANTHER" id="PTHR24559:SF427">
    <property type="entry name" value="RNA-DIRECTED DNA POLYMERASE"/>
    <property type="match status" value="1"/>
</dbReference>
<evidence type="ECO:0000313" key="2">
    <source>
        <dbReference type="EMBL" id="GFA98835.1"/>
    </source>
</evidence>
<feature type="non-terminal residue" evidence="2">
    <location>
        <position position="197"/>
    </location>
</feature>
<dbReference type="InterPro" id="IPR053134">
    <property type="entry name" value="RNA-dir_DNA_polymerase"/>
</dbReference>
<comment type="caution">
    <text evidence="2">The sequence shown here is derived from an EMBL/GenBank/DDBJ whole genome shotgun (WGS) entry which is preliminary data.</text>
</comment>
<keyword evidence="2" id="KW-0548">Nucleotidyltransferase</keyword>
<dbReference type="PROSITE" id="PS50878">
    <property type="entry name" value="RT_POL"/>
    <property type="match status" value="1"/>
</dbReference>
<dbReference type="PANTHER" id="PTHR24559">
    <property type="entry name" value="TRANSPOSON TY3-I GAG-POL POLYPROTEIN"/>
    <property type="match status" value="1"/>
</dbReference>